<keyword evidence="4" id="KW-1185">Reference proteome</keyword>
<gene>
    <name evidence="3" type="ORF">H7C19_22510</name>
</gene>
<dbReference type="InterPro" id="IPR023393">
    <property type="entry name" value="START-like_dom_sf"/>
</dbReference>
<evidence type="ECO:0000256" key="1">
    <source>
        <dbReference type="ARBA" id="ARBA00006817"/>
    </source>
</evidence>
<evidence type="ECO:0000313" key="4">
    <source>
        <dbReference type="Proteomes" id="UP000547209"/>
    </source>
</evidence>
<organism evidence="3 4">
    <name type="scientific">Cohnella nanjingensis</name>
    <dbReference type="NCBI Taxonomy" id="1387779"/>
    <lineage>
        <taxon>Bacteria</taxon>
        <taxon>Bacillati</taxon>
        <taxon>Bacillota</taxon>
        <taxon>Bacilli</taxon>
        <taxon>Bacillales</taxon>
        <taxon>Paenibacillaceae</taxon>
        <taxon>Cohnella</taxon>
    </lineage>
</organism>
<protein>
    <submittedName>
        <fullName evidence="3">SRPBCC domain-containing protein</fullName>
    </submittedName>
</protein>
<dbReference type="RefSeq" id="WP_185671314.1">
    <property type="nucleotide sequence ID" value="NZ_JACJVP010000039.1"/>
</dbReference>
<dbReference type="SUPFAM" id="SSF55961">
    <property type="entry name" value="Bet v1-like"/>
    <property type="match status" value="1"/>
</dbReference>
<name>A0A7X0RW48_9BACL</name>
<dbReference type="Pfam" id="PF08327">
    <property type="entry name" value="AHSA1"/>
    <property type="match status" value="1"/>
</dbReference>
<evidence type="ECO:0000259" key="2">
    <source>
        <dbReference type="Pfam" id="PF08327"/>
    </source>
</evidence>
<dbReference type="InterPro" id="IPR013538">
    <property type="entry name" value="ASHA1/2-like_C"/>
</dbReference>
<comment type="similarity">
    <text evidence="1">Belongs to the AHA1 family.</text>
</comment>
<evidence type="ECO:0000313" key="3">
    <source>
        <dbReference type="EMBL" id="MBB6673455.1"/>
    </source>
</evidence>
<feature type="domain" description="Activator of Hsp90 ATPase homologue 1/2-like C-terminal" evidence="2">
    <location>
        <begin position="15"/>
        <end position="154"/>
    </location>
</feature>
<accession>A0A7X0RW48</accession>
<reference evidence="3 4" key="1">
    <citation type="submission" date="2020-08" db="EMBL/GenBank/DDBJ databases">
        <title>Cohnella phylogeny.</title>
        <authorList>
            <person name="Dunlap C."/>
        </authorList>
    </citation>
    <scope>NUCLEOTIDE SEQUENCE [LARGE SCALE GENOMIC DNA]</scope>
    <source>
        <strain evidence="3 4">DSM 28246</strain>
    </source>
</reference>
<proteinExistence type="inferred from homology"/>
<dbReference type="EMBL" id="JACJVP010000039">
    <property type="protein sequence ID" value="MBB6673455.1"/>
    <property type="molecule type" value="Genomic_DNA"/>
</dbReference>
<dbReference type="Proteomes" id="UP000547209">
    <property type="component" value="Unassembled WGS sequence"/>
</dbReference>
<dbReference type="Gene3D" id="3.30.530.20">
    <property type="match status" value="1"/>
</dbReference>
<sequence>MSNQVNFVITRTVHAPSELVFKVFTKPEHLKNWWRNKGFEMNVTKLDHLRPGGLFHFSQKTPDGQEMWNKFVYREVDEPEKLAFINSFSDEEGNTIRAPFHPTYPLEILNTLSFTEKEGKTTITMRVGPFSATEEELQTFEGGLESAQKAFAVLFDQLEDYLVSAVSF</sequence>
<comment type="caution">
    <text evidence="3">The sequence shown here is derived from an EMBL/GenBank/DDBJ whole genome shotgun (WGS) entry which is preliminary data.</text>
</comment>
<dbReference type="AlphaFoldDB" id="A0A7X0RW48"/>